<dbReference type="Pfam" id="PF00406">
    <property type="entry name" value="ADK"/>
    <property type="match status" value="1"/>
</dbReference>
<dbReference type="SUPFAM" id="SSF52540">
    <property type="entry name" value="P-loop containing nucleoside triphosphate hydrolases"/>
    <property type="match status" value="1"/>
</dbReference>
<feature type="binding site" evidence="5">
    <location>
        <position position="133"/>
    </location>
    <ligand>
        <name>Zn(2+)</name>
        <dbReference type="ChEBI" id="CHEBI:29105"/>
        <note>structural</note>
    </ligand>
</feature>
<feature type="binding site" evidence="5">
    <location>
        <position position="161"/>
    </location>
    <ligand>
        <name>AMP</name>
        <dbReference type="ChEBI" id="CHEBI:456215"/>
    </ligand>
</feature>
<sequence length="218" mass="23622">MTNIILLGPPGAGKGTQARRLVEERGMVQLSTGDMLREAKESGTEMGNKVAEVMAKGQLVTDEIVIGLIEEKLAADEGTGFIFDGFPRTLAQADALGHSLSRMGQKLDAVVEMKVDDEALVERITGRFTCGNCGEVYHDKTKPTKVEGTCDVCGSTNLKRRADDNADSLRTRLMEYYKKTSPLLGYYYHSGDLFQVDGLAEIGEVAGAIARVLDQQGD</sequence>
<feature type="binding site" evidence="5">
    <location>
        <position position="150"/>
    </location>
    <ligand>
        <name>Zn(2+)</name>
        <dbReference type="ChEBI" id="CHEBI:29105"/>
        <note>structural</note>
    </ligand>
</feature>
<reference evidence="9 10" key="1">
    <citation type="submission" date="2014-03" db="EMBL/GenBank/DDBJ databases">
        <title>The draft genome sequence of Thioclava dalianensis DLFJ1-1.</title>
        <authorList>
            <person name="Lai Q."/>
            <person name="Shao Z."/>
        </authorList>
    </citation>
    <scope>NUCLEOTIDE SEQUENCE [LARGE SCALE GENOMIC DNA]</scope>
    <source>
        <strain evidence="9 10">DLFJ1-1</strain>
    </source>
</reference>
<dbReference type="GO" id="GO:0005737">
    <property type="term" value="C:cytoplasm"/>
    <property type="evidence" value="ECO:0007669"/>
    <property type="project" value="UniProtKB-SubCell"/>
</dbReference>
<comment type="catalytic activity">
    <reaction evidence="5 7">
        <text>AMP + ATP = 2 ADP</text>
        <dbReference type="Rhea" id="RHEA:12973"/>
        <dbReference type="ChEBI" id="CHEBI:30616"/>
        <dbReference type="ChEBI" id="CHEBI:456215"/>
        <dbReference type="ChEBI" id="CHEBI:456216"/>
        <dbReference type="EC" id="2.7.4.3"/>
    </reaction>
</comment>
<feature type="binding site" evidence="5">
    <location>
        <begin position="58"/>
        <end position="60"/>
    </location>
    <ligand>
        <name>AMP</name>
        <dbReference type="ChEBI" id="CHEBI:456215"/>
    </ligand>
</feature>
<dbReference type="AlphaFoldDB" id="A0A074U7W6"/>
<dbReference type="InterPro" id="IPR000850">
    <property type="entry name" value="Adenylat/UMP-CMP_kin"/>
</dbReference>
<feature type="binding site" evidence="5">
    <location>
        <begin position="85"/>
        <end position="88"/>
    </location>
    <ligand>
        <name>AMP</name>
        <dbReference type="ChEBI" id="CHEBI:456215"/>
    </ligand>
</feature>
<dbReference type="NCBIfam" id="NF011105">
    <property type="entry name" value="PRK14532.1"/>
    <property type="match status" value="1"/>
</dbReference>
<organism evidence="9 10">
    <name type="scientific">Thioclava dalianensis</name>
    <dbReference type="NCBI Taxonomy" id="1185766"/>
    <lineage>
        <taxon>Bacteria</taxon>
        <taxon>Pseudomonadati</taxon>
        <taxon>Pseudomonadota</taxon>
        <taxon>Alphaproteobacteria</taxon>
        <taxon>Rhodobacterales</taxon>
        <taxon>Paracoccaceae</taxon>
        <taxon>Thioclava</taxon>
    </lineage>
</organism>
<dbReference type="NCBIfam" id="NF001381">
    <property type="entry name" value="PRK00279.1-3"/>
    <property type="match status" value="1"/>
</dbReference>
<dbReference type="InterPro" id="IPR006259">
    <property type="entry name" value="Adenyl_kin_sub"/>
</dbReference>
<dbReference type="InterPro" id="IPR033690">
    <property type="entry name" value="Adenylat_kinase_CS"/>
</dbReference>
<evidence type="ECO:0000256" key="2">
    <source>
        <dbReference type="ARBA" id="ARBA00022727"/>
    </source>
</evidence>
<dbReference type="RefSeq" id="WP_038063038.1">
    <property type="nucleotide sequence ID" value="NZ_FOVB01000002.1"/>
</dbReference>
<accession>A0A074U7W6</accession>
<dbReference type="EMBL" id="JHEH01000004">
    <property type="protein sequence ID" value="KEP70747.1"/>
    <property type="molecule type" value="Genomic_DNA"/>
</dbReference>
<gene>
    <name evidence="5" type="primary">adk</name>
    <name evidence="9" type="ORF">DL1_13000</name>
</gene>
<feature type="binding site" evidence="5">
    <location>
        <position position="92"/>
    </location>
    <ligand>
        <name>AMP</name>
        <dbReference type="ChEBI" id="CHEBI:456215"/>
    </ligand>
</feature>
<keyword evidence="5" id="KW-0963">Cytoplasm</keyword>
<comment type="pathway">
    <text evidence="5">Purine metabolism; AMP biosynthesis via salvage pathway; AMP from ADP: step 1/1.</text>
</comment>
<dbReference type="eggNOG" id="COG0563">
    <property type="taxonomic scope" value="Bacteria"/>
</dbReference>
<dbReference type="NCBIfam" id="TIGR01351">
    <property type="entry name" value="adk"/>
    <property type="match status" value="1"/>
</dbReference>
<feature type="binding site" evidence="5">
    <location>
        <position position="130"/>
    </location>
    <ligand>
        <name>Zn(2+)</name>
        <dbReference type="ChEBI" id="CHEBI:29105"/>
        <note>structural</note>
    </ligand>
</feature>
<keyword evidence="5 7" id="KW-0067">ATP-binding</keyword>
<keyword evidence="10" id="KW-1185">Reference proteome</keyword>
<evidence type="ECO:0000259" key="8">
    <source>
        <dbReference type="Pfam" id="PF05191"/>
    </source>
</evidence>
<feature type="binding site" evidence="5">
    <location>
        <position position="200"/>
    </location>
    <ligand>
        <name>ATP</name>
        <dbReference type="ChEBI" id="CHEBI:30616"/>
    </ligand>
</feature>
<dbReference type="STRING" id="1185766.SAMN05216224_102396"/>
<dbReference type="UniPathway" id="UPA00588">
    <property type="reaction ID" value="UER00649"/>
</dbReference>
<dbReference type="GO" id="GO:0005524">
    <property type="term" value="F:ATP binding"/>
    <property type="evidence" value="ECO:0007669"/>
    <property type="project" value="UniProtKB-UniRule"/>
</dbReference>
<evidence type="ECO:0000256" key="7">
    <source>
        <dbReference type="RuleBase" id="RU003331"/>
    </source>
</evidence>
<dbReference type="EC" id="2.7.4.3" evidence="5 7"/>
<protein>
    <recommendedName>
        <fullName evidence="5 7">Adenylate kinase</fullName>
        <shortName evidence="5">AK</shortName>
        <ecNumber evidence="5 7">2.7.4.3</ecNumber>
    </recommendedName>
    <alternativeName>
        <fullName evidence="5">ATP-AMP transphosphorylase</fullName>
    </alternativeName>
    <alternativeName>
        <fullName evidence="5">ATP:AMP phosphotransferase</fullName>
    </alternativeName>
    <alternativeName>
        <fullName evidence="5">Adenylate monophosphate kinase</fullName>
    </alternativeName>
</protein>
<comment type="subunit">
    <text evidence="5 7">Monomer.</text>
</comment>
<feature type="domain" description="Adenylate kinase active site lid" evidence="8">
    <location>
        <begin position="127"/>
        <end position="163"/>
    </location>
</feature>
<dbReference type="PROSITE" id="PS00113">
    <property type="entry name" value="ADENYLATE_KINASE"/>
    <property type="match status" value="1"/>
</dbReference>
<feature type="binding site" evidence="5">
    <location>
        <position position="127"/>
    </location>
    <ligand>
        <name>ATP</name>
        <dbReference type="ChEBI" id="CHEBI:30616"/>
    </ligand>
</feature>
<evidence type="ECO:0000256" key="4">
    <source>
        <dbReference type="ARBA" id="ARBA00022777"/>
    </source>
</evidence>
<name>A0A074U7W6_9RHOB</name>
<dbReference type="Proteomes" id="UP000027725">
    <property type="component" value="Unassembled WGS sequence"/>
</dbReference>
<keyword evidence="2 5" id="KW-0545">Nucleotide biosynthesis</keyword>
<evidence type="ECO:0000256" key="6">
    <source>
        <dbReference type="RuleBase" id="RU003330"/>
    </source>
</evidence>
<evidence type="ECO:0000256" key="5">
    <source>
        <dbReference type="HAMAP-Rule" id="MF_00235"/>
    </source>
</evidence>
<comment type="subcellular location">
    <subcellularLocation>
        <location evidence="5 7">Cytoplasm</location>
    </subcellularLocation>
</comment>
<comment type="similarity">
    <text evidence="5 6">Belongs to the adenylate kinase family.</text>
</comment>
<feature type="binding site" evidence="5">
    <location>
        <begin position="11"/>
        <end position="16"/>
    </location>
    <ligand>
        <name>ATP</name>
        <dbReference type="ChEBI" id="CHEBI:30616"/>
    </ligand>
</feature>
<evidence type="ECO:0000256" key="1">
    <source>
        <dbReference type="ARBA" id="ARBA00022679"/>
    </source>
</evidence>
<dbReference type="Gene3D" id="3.40.50.300">
    <property type="entry name" value="P-loop containing nucleotide triphosphate hydrolases"/>
    <property type="match status" value="1"/>
</dbReference>
<dbReference type="GO" id="GO:0044209">
    <property type="term" value="P:AMP salvage"/>
    <property type="evidence" value="ECO:0007669"/>
    <property type="project" value="UniProtKB-UniRule"/>
</dbReference>
<feature type="binding site" evidence="5">
    <location>
        <position position="37"/>
    </location>
    <ligand>
        <name>AMP</name>
        <dbReference type="ChEBI" id="CHEBI:456215"/>
    </ligand>
</feature>
<dbReference type="CDD" id="cd01428">
    <property type="entry name" value="ADK"/>
    <property type="match status" value="1"/>
</dbReference>
<keyword evidence="3 5" id="KW-0547">Nucleotide-binding</keyword>
<evidence type="ECO:0000256" key="3">
    <source>
        <dbReference type="ARBA" id="ARBA00022741"/>
    </source>
</evidence>
<comment type="function">
    <text evidence="5">Catalyzes the reversible transfer of the terminal phosphate group between ATP and AMP. Plays an important role in cellular energy homeostasis and in adenine nucleotide metabolism.</text>
</comment>
<comment type="caution">
    <text evidence="5">Lacks conserved residue(s) required for the propagation of feature annotation.</text>
</comment>
<comment type="domain">
    <text evidence="5">Consists of three domains, a large central CORE domain and two small peripheral domains, NMPbind and LID, which undergo movements during catalysis. The LID domain closes over the site of phosphoryl transfer upon ATP binding. Assembling and dissambling the active center during each catalytic cycle provides an effective means to prevent ATP hydrolysis. Some bacteria have evolved a zinc-coordinating structure that stabilizes the LID domain.</text>
</comment>
<dbReference type="NCBIfam" id="NF001380">
    <property type="entry name" value="PRK00279.1-2"/>
    <property type="match status" value="1"/>
</dbReference>
<dbReference type="Pfam" id="PF05191">
    <property type="entry name" value="ADK_lid"/>
    <property type="match status" value="1"/>
</dbReference>
<dbReference type="HAMAP" id="MF_00235">
    <property type="entry name" value="Adenylate_kinase_Adk"/>
    <property type="match status" value="1"/>
</dbReference>
<feature type="region of interest" description="NMP" evidence="5">
    <location>
        <begin position="31"/>
        <end position="60"/>
    </location>
</feature>
<proteinExistence type="inferred from homology"/>
<dbReference type="InterPro" id="IPR027417">
    <property type="entry name" value="P-loop_NTPase"/>
</dbReference>
<keyword evidence="5" id="KW-0479">Metal-binding</keyword>
<dbReference type="GO" id="GO:0008270">
    <property type="term" value="F:zinc ion binding"/>
    <property type="evidence" value="ECO:0007669"/>
    <property type="project" value="UniProtKB-UniRule"/>
</dbReference>
<dbReference type="FunFam" id="3.40.50.300:FF:000106">
    <property type="entry name" value="Adenylate kinase mitochondrial"/>
    <property type="match status" value="1"/>
</dbReference>
<keyword evidence="4 5" id="KW-0418">Kinase</keyword>
<feature type="binding site" evidence="5">
    <location>
        <begin position="136"/>
        <end position="137"/>
    </location>
    <ligand>
        <name>ATP</name>
        <dbReference type="ChEBI" id="CHEBI:30616"/>
    </ligand>
</feature>
<feature type="binding site" evidence="5">
    <location>
        <position position="172"/>
    </location>
    <ligand>
        <name>AMP</name>
        <dbReference type="ChEBI" id="CHEBI:456215"/>
    </ligand>
</feature>
<dbReference type="InterPro" id="IPR007862">
    <property type="entry name" value="Adenylate_kinase_lid-dom"/>
</dbReference>
<feature type="binding site" evidence="5">
    <location>
        <position position="32"/>
    </location>
    <ligand>
        <name>AMP</name>
        <dbReference type="ChEBI" id="CHEBI:456215"/>
    </ligand>
</feature>
<keyword evidence="5" id="KW-0862">Zinc</keyword>
<comment type="caution">
    <text evidence="9">The sequence shown here is derived from an EMBL/GenBank/DDBJ whole genome shotgun (WGS) entry which is preliminary data.</text>
</comment>
<dbReference type="GO" id="GO:0004017">
    <property type="term" value="F:AMP kinase activity"/>
    <property type="evidence" value="ECO:0007669"/>
    <property type="project" value="UniProtKB-UniRule"/>
</dbReference>
<feature type="binding site" evidence="5">
    <location>
        <position position="153"/>
    </location>
    <ligand>
        <name>Zn(2+)</name>
        <dbReference type="ChEBI" id="CHEBI:29105"/>
        <note>structural</note>
    </ligand>
</feature>
<evidence type="ECO:0000313" key="10">
    <source>
        <dbReference type="Proteomes" id="UP000027725"/>
    </source>
</evidence>
<dbReference type="OrthoDB" id="9805030at2"/>
<dbReference type="NCBIfam" id="NF011100">
    <property type="entry name" value="PRK14527.1"/>
    <property type="match status" value="1"/>
</dbReference>
<dbReference type="PANTHER" id="PTHR23359">
    <property type="entry name" value="NUCLEOTIDE KINASE"/>
    <property type="match status" value="1"/>
</dbReference>
<evidence type="ECO:0000313" key="9">
    <source>
        <dbReference type="EMBL" id="KEP70747.1"/>
    </source>
</evidence>
<keyword evidence="1 5" id="KW-0808">Transferase</keyword>
<dbReference type="PRINTS" id="PR00094">
    <property type="entry name" value="ADENYLTKNASE"/>
</dbReference>